<feature type="non-terminal residue" evidence="1">
    <location>
        <position position="1"/>
    </location>
</feature>
<comment type="caution">
    <text evidence="1">The sequence shown here is derived from an EMBL/GenBank/DDBJ whole genome shotgun (WGS) entry which is preliminary data.</text>
</comment>
<accession>A0A133V955</accession>
<reference evidence="1 2" key="1">
    <citation type="journal article" date="2016" name="Sci. Rep.">
        <title>Metabolic traits of an uncultured archaeal lineage -MSBL1- from brine pools of the Red Sea.</title>
        <authorList>
            <person name="Mwirichia R."/>
            <person name="Alam I."/>
            <person name="Rashid M."/>
            <person name="Vinu M."/>
            <person name="Ba-Alawi W."/>
            <person name="Anthony Kamau A."/>
            <person name="Kamanda Ngugi D."/>
            <person name="Goker M."/>
            <person name="Klenk H.P."/>
            <person name="Bajic V."/>
            <person name="Stingl U."/>
        </authorList>
    </citation>
    <scope>NUCLEOTIDE SEQUENCE [LARGE SCALE GENOMIC DNA]</scope>
    <source>
        <strain evidence="1">SCGC-AAA261G05</strain>
    </source>
</reference>
<sequence length="68" mass="7699">DDKRSLKAARANNIDRATAASVIVSLSNAKIIQKEKALEALKILEREGRYDPYILDDMRRRIEGGENK</sequence>
<dbReference type="AlphaFoldDB" id="A0A133V955"/>
<dbReference type="Proteomes" id="UP000070405">
    <property type="component" value="Unassembled WGS sequence"/>
</dbReference>
<organism evidence="1 2">
    <name type="scientific">candidate division MSBL1 archaeon SCGC-AAA261G05</name>
    <dbReference type="NCBI Taxonomy" id="1698276"/>
    <lineage>
        <taxon>Archaea</taxon>
        <taxon>Methanobacteriati</taxon>
        <taxon>Methanobacteriota</taxon>
        <taxon>candidate division MSBL1</taxon>
    </lineage>
</organism>
<evidence type="ECO:0000313" key="1">
    <source>
        <dbReference type="EMBL" id="KXB03000.1"/>
    </source>
</evidence>
<keyword evidence="2" id="KW-1185">Reference proteome</keyword>
<gene>
    <name evidence="1" type="ORF">AKJ47_02965</name>
</gene>
<evidence type="ECO:0000313" key="2">
    <source>
        <dbReference type="Proteomes" id="UP000070405"/>
    </source>
</evidence>
<protein>
    <submittedName>
        <fullName evidence="1">Uncharacterized protein</fullName>
    </submittedName>
</protein>
<name>A0A133V955_9EURY</name>
<dbReference type="EMBL" id="LHYA01000049">
    <property type="protein sequence ID" value="KXB03000.1"/>
    <property type="molecule type" value="Genomic_DNA"/>
</dbReference>
<proteinExistence type="predicted"/>